<gene>
    <name evidence="2" type="ORF">GCM10010405_34800</name>
</gene>
<reference evidence="3" key="1">
    <citation type="journal article" date="2019" name="Int. J. Syst. Evol. Microbiol.">
        <title>The Global Catalogue of Microorganisms (GCM) 10K type strain sequencing project: providing services to taxonomists for standard genome sequencing and annotation.</title>
        <authorList>
            <consortium name="The Broad Institute Genomics Platform"/>
            <consortium name="The Broad Institute Genome Sequencing Center for Infectious Disease"/>
            <person name="Wu L."/>
            <person name="Ma J."/>
        </authorList>
    </citation>
    <scope>NUCLEOTIDE SEQUENCE [LARGE SCALE GENOMIC DNA]</scope>
    <source>
        <strain evidence="3">JCM 6305</strain>
    </source>
</reference>
<accession>A0ABP5XBS6</accession>
<sequence>MSAAQLPAMLKALREQRRMTRLTLSIRAGVSEDAIRSFEKGKGLPSAEVLARLAAALGADVGALAAPPKEAA</sequence>
<dbReference type="InterPro" id="IPR010982">
    <property type="entry name" value="Lambda_DNA-bd_dom_sf"/>
</dbReference>
<dbReference type="EMBL" id="BAAASZ010000026">
    <property type="protein sequence ID" value="GAA2448476.1"/>
    <property type="molecule type" value="Genomic_DNA"/>
</dbReference>
<dbReference type="Pfam" id="PF13560">
    <property type="entry name" value="HTH_31"/>
    <property type="match status" value="1"/>
</dbReference>
<comment type="caution">
    <text evidence="2">The sequence shown here is derived from an EMBL/GenBank/DDBJ whole genome shotgun (WGS) entry which is preliminary data.</text>
</comment>
<evidence type="ECO:0000313" key="3">
    <source>
        <dbReference type="Proteomes" id="UP001501638"/>
    </source>
</evidence>
<name>A0ABP5XBS6_9ACTN</name>
<organism evidence="2 3">
    <name type="scientific">Streptomyces macrosporus</name>
    <dbReference type="NCBI Taxonomy" id="44032"/>
    <lineage>
        <taxon>Bacteria</taxon>
        <taxon>Bacillati</taxon>
        <taxon>Actinomycetota</taxon>
        <taxon>Actinomycetes</taxon>
        <taxon>Kitasatosporales</taxon>
        <taxon>Streptomycetaceae</taxon>
        <taxon>Streptomyces</taxon>
    </lineage>
</organism>
<proteinExistence type="predicted"/>
<evidence type="ECO:0000259" key="1">
    <source>
        <dbReference type="PROSITE" id="PS50943"/>
    </source>
</evidence>
<dbReference type="CDD" id="cd00093">
    <property type="entry name" value="HTH_XRE"/>
    <property type="match status" value="1"/>
</dbReference>
<dbReference type="PROSITE" id="PS50943">
    <property type="entry name" value="HTH_CROC1"/>
    <property type="match status" value="1"/>
</dbReference>
<dbReference type="Proteomes" id="UP001501638">
    <property type="component" value="Unassembled WGS sequence"/>
</dbReference>
<dbReference type="SMART" id="SM00530">
    <property type="entry name" value="HTH_XRE"/>
    <property type="match status" value="1"/>
</dbReference>
<dbReference type="SUPFAM" id="SSF47413">
    <property type="entry name" value="lambda repressor-like DNA-binding domains"/>
    <property type="match status" value="1"/>
</dbReference>
<protein>
    <recommendedName>
        <fullName evidence="1">HTH cro/C1-type domain-containing protein</fullName>
    </recommendedName>
</protein>
<evidence type="ECO:0000313" key="2">
    <source>
        <dbReference type="EMBL" id="GAA2448476.1"/>
    </source>
</evidence>
<feature type="domain" description="HTH cro/C1-type" evidence="1">
    <location>
        <begin position="10"/>
        <end position="64"/>
    </location>
</feature>
<dbReference type="RefSeq" id="WP_344323880.1">
    <property type="nucleotide sequence ID" value="NZ_BAAASZ010000026.1"/>
</dbReference>
<dbReference type="Gene3D" id="1.10.260.40">
    <property type="entry name" value="lambda repressor-like DNA-binding domains"/>
    <property type="match status" value="1"/>
</dbReference>
<dbReference type="InterPro" id="IPR001387">
    <property type="entry name" value="Cro/C1-type_HTH"/>
</dbReference>
<keyword evidence="3" id="KW-1185">Reference proteome</keyword>